<keyword evidence="2" id="KW-1185">Reference proteome</keyword>
<gene>
    <name evidence="1" type="ORF">F5876DRAFT_43188</name>
</gene>
<organism evidence="1 2">
    <name type="scientific">Lentinula aff. lateritia</name>
    <dbReference type="NCBI Taxonomy" id="2804960"/>
    <lineage>
        <taxon>Eukaryota</taxon>
        <taxon>Fungi</taxon>
        <taxon>Dikarya</taxon>
        <taxon>Basidiomycota</taxon>
        <taxon>Agaricomycotina</taxon>
        <taxon>Agaricomycetes</taxon>
        <taxon>Agaricomycetidae</taxon>
        <taxon>Agaricales</taxon>
        <taxon>Marasmiineae</taxon>
        <taxon>Omphalotaceae</taxon>
        <taxon>Lentinula</taxon>
    </lineage>
</organism>
<reference evidence="1" key="1">
    <citation type="submission" date="2022-09" db="EMBL/GenBank/DDBJ databases">
        <title>A Global Phylogenomic Analysis of the Shiitake Genus Lentinula.</title>
        <authorList>
            <consortium name="DOE Joint Genome Institute"/>
            <person name="Sierra-Patev S."/>
            <person name="Min B."/>
            <person name="Naranjo-Ortiz M."/>
            <person name="Looney B."/>
            <person name="Konkel Z."/>
            <person name="Slot J.C."/>
            <person name="Sakamoto Y."/>
            <person name="Steenwyk J.L."/>
            <person name="Rokas A."/>
            <person name="Carro J."/>
            <person name="Camarero S."/>
            <person name="Ferreira P."/>
            <person name="Molpeceres G."/>
            <person name="Ruiz-Duenas F.J."/>
            <person name="Serrano A."/>
            <person name="Henrissat B."/>
            <person name="Drula E."/>
            <person name="Hughes K.W."/>
            <person name="Mata J.L."/>
            <person name="Ishikawa N.K."/>
            <person name="Vargas-Isla R."/>
            <person name="Ushijima S."/>
            <person name="Smith C.A."/>
            <person name="Ahrendt S."/>
            <person name="Andreopoulos W."/>
            <person name="He G."/>
            <person name="Labutti K."/>
            <person name="Lipzen A."/>
            <person name="Ng V."/>
            <person name="Riley R."/>
            <person name="Sandor L."/>
            <person name="Barry K."/>
            <person name="Martinez A.T."/>
            <person name="Xiao Y."/>
            <person name="Gibbons J.G."/>
            <person name="Terashima K."/>
            <person name="Grigoriev I.V."/>
            <person name="Hibbett D.S."/>
        </authorList>
    </citation>
    <scope>NUCLEOTIDE SEQUENCE</scope>
    <source>
        <strain evidence="1">TMI1499</strain>
    </source>
</reference>
<proteinExistence type="predicted"/>
<dbReference type="Proteomes" id="UP001163835">
    <property type="component" value="Unassembled WGS sequence"/>
</dbReference>
<evidence type="ECO:0000313" key="1">
    <source>
        <dbReference type="EMBL" id="KAJ3809782.1"/>
    </source>
</evidence>
<evidence type="ECO:0000313" key="2">
    <source>
        <dbReference type="Proteomes" id="UP001163835"/>
    </source>
</evidence>
<dbReference type="EMBL" id="MU795137">
    <property type="protein sequence ID" value="KAJ3809782.1"/>
    <property type="molecule type" value="Genomic_DNA"/>
</dbReference>
<accession>A0ACC1TYU7</accession>
<name>A0ACC1TYU7_9AGAR</name>
<protein>
    <submittedName>
        <fullName evidence="1">Uncharacterized protein</fullName>
    </submittedName>
</protein>
<sequence length="302" mass="31418">MASNSDAVGNTIVPAATSKTPVPPAVSTSAVPSSSNPGVSTSTAAAAANGSSTGAGTGSTAPLVATGDWTRDLVHLAKTAELKKHALTLQLHTAHILSAHAALEQKSKSIQDVKEQRNKLESERTRLLTALRQVNEDRDKADLLEGDLERESTTLRHQILALSDGEYAVAKADVDRLRAELGQPALPSLQTMLDEKASTYLTERRLNGNGNASSHVASTSPAVPSTVPTATPTSFRNTFPSPSSSSAPASSSTNVNNKRPASSSIDASSSEGNSNVFDAIPAIPAKRPRGRPKGSKAQKRTT</sequence>
<comment type="caution">
    <text evidence="1">The sequence shown here is derived from an EMBL/GenBank/DDBJ whole genome shotgun (WGS) entry which is preliminary data.</text>
</comment>